<sequence>MRYSLLSQFQGVLVGAAIGELLGVAWAAHLSQQDQSELAQPQLFLGHPERQAQQLLASELLSPSAPAWGRLAVLGTRSLVERGELDLADWQQRFQSDVELGHPDGSGAEGIAIASLPIALFFHEDETKLHRKLSQLYQYASLPPGSILNSAVLPSFVLSLAIAQALQNQLQPQELIPQIINALTRLEAQSADPIADSETIAVLMQQLAQVQTLIQQNASLEMARSQLCQPLQATALPNAQFVSPMMAALYCCLATPQDWHLAVLRSLQMKISPQLVATLTGALAGAYNSLAGIPVVWRLALDRQHSGISTLKSVWQVVESEAEVIELATHLLATWSGTYDTQKFPVKRCQVPAIAAPRVIRPR</sequence>
<gene>
    <name evidence="1" type="ORF">NC998_06020</name>
</gene>
<evidence type="ECO:0000313" key="1">
    <source>
        <dbReference type="EMBL" id="MEP0816647.1"/>
    </source>
</evidence>
<dbReference type="InterPro" id="IPR005502">
    <property type="entry name" value="Ribosyl_crysJ1"/>
</dbReference>
<dbReference type="RefSeq" id="WP_190434149.1">
    <property type="nucleotide sequence ID" value="NZ_JAMPKM010000002.1"/>
</dbReference>
<dbReference type="Gene3D" id="1.10.4080.10">
    <property type="entry name" value="ADP-ribosylation/Crystallin J1"/>
    <property type="match status" value="1"/>
</dbReference>
<evidence type="ECO:0000313" key="2">
    <source>
        <dbReference type="Proteomes" id="UP001464891"/>
    </source>
</evidence>
<organism evidence="1 2">
    <name type="scientific">Trichocoleus desertorum GB2-A4</name>
    <dbReference type="NCBI Taxonomy" id="2933944"/>
    <lineage>
        <taxon>Bacteria</taxon>
        <taxon>Bacillati</taxon>
        <taxon>Cyanobacteriota</taxon>
        <taxon>Cyanophyceae</taxon>
        <taxon>Leptolyngbyales</taxon>
        <taxon>Trichocoleusaceae</taxon>
        <taxon>Trichocoleus</taxon>
    </lineage>
</organism>
<name>A0ABV0J4E4_9CYAN</name>
<comment type="caution">
    <text evidence="1">The sequence shown here is derived from an EMBL/GenBank/DDBJ whole genome shotgun (WGS) entry which is preliminary data.</text>
</comment>
<dbReference type="InterPro" id="IPR036705">
    <property type="entry name" value="Ribosyl_crysJ1_sf"/>
</dbReference>
<dbReference type="SUPFAM" id="SSF101478">
    <property type="entry name" value="ADP-ribosylglycohydrolase"/>
    <property type="match status" value="1"/>
</dbReference>
<dbReference type="Proteomes" id="UP001464891">
    <property type="component" value="Unassembled WGS sequence"/>
</dbReference>
<dbReference type="EMBL" id="JAMPKM010000002">
    <property type="protein sequence ID" value="MEP0816647.1"/>
    <property type="molecule type" value="Genomic_DNA"/>
</dbReference>
<accession>A0ABV0J4E4</accession>
<dbReference type="Pfam" id="PF03747">
    <property type="entry name" value="ADP_ribosyl_GH"/>
    <property type="match status" value="1"/>
</dbReference>
<proteinExistence type="predicted"/>
<keyword evidence="2" id="KW-1185">Reference proteome</keyword>
<reference evidence="1 2" key="1">
    <citation type="submission" date="2022-04" db="EMBL/GenBank/DDBJ databases">
        <title>Positive selection, recombination, and allopatry shape intraspecific diversity of widespread and dominant cyanobacteria.</title>
        <authorList>
            <person name="Wei J."/>
            <person name="Shu W."/>
            <person name="Hu C."/>
        </authorList>
    </citation>
    <scope>NUCLEOTIDE SEQUENCE [LARGE SCALE GENOMIC DNA]</scope>
    <source>
        <strain evidence="1 2">GB2-A4</strain>
    </source>
</reference>
<protein>
    <submittedName>
        <fullName evidence="1">ADP-ribosylglycohydrolase family protein</fullName>
    </submittedName>
</protein>